<evidence type="ECO:0000313" key="3">
    <source>
        <dbReference type="Proteomes" id="UP000197003"/>
    </source>
</evidence>
<gene>
    <name evidence="2" type="ORF">B9G79_03735</name>
</gene>
<dbReference type="InterPro" id="IPR051044">
    <property type="entry name" value="MAG_DAG_Lipase"/>
</dbReference>
<name>A0A1Z3N5J5_BDEBC</name>
<evidence type="ECO:0000259" key="1">
    <source>
        <dbReference type="Pfam" id="PF12146"/>
    </source>
</evidence>
<dbReference type="InterPro" id="IPR029058">
    <property type="entry name" value="AB_hydrolase_fold"/>
</dbReference>
<dbReference type="Proteomes" id="UP000197003">
    <property type="component" value="Chromosome"/>
</dbReference>
<dbReference type="SUPFAM" id="SSF53474">
    <property type="entry name" value="alpha/beta-Hydrolases"/>
    <property type="match status" value="1"/>
</dbReference>
<evidence type="ECO:0000313" key="2">
    <source>
        <dbReference type="EMBL" id="ASD62738.1"/>
    </source>
</evidence>
<organism evidence="2 3">
    <name type="scientific">Bdellovibrio bacteriovorus</name>
    <dbReference type="NCBI Taxonomy" id="959"/>
    <lineage>
        <taxon>Bacteria</taxon>
        <taxon>Pseudomonadati</taxon>
        <taxon>Bdellovibrionota</taxon>
        <taxon>Bdellovibrionia</taxon>
        <taxon>Bdellovibrionales</taxon>
        <taxon>Pseudobdellovibrionaceae</taxon>
        <taxon>Bdellovibrio</taxon>
    </lineage>
</organism>
<dbReference type="Gene3D" id="3.40.50.1820">
    <property type="entry name" value="alpha/beta hydrolase"/>
    <property type="match status" value="1"/>
</dbReference>
<dbReference type="RefSeq" id="WP_088564359.1">
    <property type="nucleotide sequence ID" value="NZ_CP020946.1"/>
</dbReference>
<protein>
    <submittedName>
        <fullName evidence="2">Lysophospholipase</fullName>
    </submittedName>
</protein>
<dbReference type="InterPro" id="IPR022742">
    <property type="entry name" value="Hydrolase_4"/>
</dbReference>
<dbReference type="Pfam" id="PF12146">
    <property type="entry name" value="Hydrolase_4"/>
    <property type="match status" value="1"/>
</dbReference>
<accession>A0A1Z3N5J5</accession>
<reference evidence="2 3" key="1">
    <citation type="submission" date="2017-04" db="EMBL/GenBank/DDBJ databases">
        <title>Whole genome sequence of Bdellovibrio bacteriovorus strain SSB218315.</title>
        <authorList>
            <person name="Oyedara O."/>
            <person name="Rodriguez-Perez M.A."/>
        </authorList>
    </citation>
    <scope>NUCLEOTIDE SEQUENCE [LARGE SCALE GENOMIC DNA]</scope>
    <source>
        <strain evidence="2 3">SSB218315</strain>
    </source>
</reference>
<dbReference type="AlphaFoldDB" id="A0A1Z3N5J5"/>
<proteinExistence type="predicted"/>
<feature type="domain" description="Serine aminopeptidase S33" evidence="1">
    <location>
        <begin position="26"/>
        <end position="263"/>
    </location>
</feature>
<dbReference type="OrthoDB" id="5291025at2"/>
<dbReference type="EMBL" id="CP020946">
    <property type="protein sequence ID" value="ASD62738.1"/>
    <property type="molecule type" value="Genomic_DNA"/>
</dbReference>
<sequence>MYKRSEGFFKGYQDIKLFFQIWDNPEARGTVIITHGHGEHSESYHRLIKAFENDKWSFYGWDLRGHGRSDGRRGYVAEFDDYCKDYKIFLDMVMKDEKVKKGPVILYCHSMGGLIQLKTLLQNSDIDCTAMVISAPLLGLTVPVPAFKAKGAGILNKLLPQITMGNELSNDMLTRDPDVIREYEQDALRHTRVSPGAFLGFLESFEFVNPRANQLKKPALVIVSDADPVISTAAAKALYEHLGTTEKELYVYPGGKHELINDTIRQTVYADIKKFLDGFLESK</sequence>
<dbReference type="PANTHER" id="PTHR11614">
    <property type="entry name" value="PHOSPHOLIPASE-RELATED"/>
    <property type="match status" value="1"/>
</dbReference>